<dbReference type="Pfam" id="PF20862">
    <property type="entry name" value="DUF6843"/>
    <property type="match status" value="1"/>
</dbReference>
<organism evidence="2 3">
    <name type="scientific">Bacillus thuringiensis</name>
    <dbReference type="NCBI Taxonomy" id="1428"/>
    <lineage>
        <taxon>Bacteria</taxon>
        <taxon>Bacillati</taxon>
        <taxon>Bacillota</taxon>
        <taxon>Bacilli</taxon>
        <taxon>Bacillales</taxon>
        <taxon>Bacillaceae</taxon>
        <taxon>Bacillus</taxon>
        <taxon>Bacillus cereus group</taxon>
    </lineage>
</organism>
<proteinExistence type="predicted"/>
<evidence type="ECO:0000313" key="3">
    <source>
        <dbReference type="Proteomes" id="UP000194143"/>
    </source>
</evidence>
<dbReference type="GeneID" id="67470251"/>
<reference evidence="2 3" key="1">
    <citation type="submission" date="2017-04" db="EMBL/GenBank/DDBJ databases">
        <title>Complete Genome Sequence of Bacillus thuringiensis type Strain ATCC 10792.</title>
        <authorList>
            <person name="Oh D.-H."/>
            <person name="Park B.-J."/>
            <person name="Shuai W."/>
            <person name="Chelliah R."/>
        </authorList>
    </citation>
    <scope>NUCLEOTIDE SEQUENCE [LARGE SCALE GENOMIC DNA]</scope>
    <source>
        <strain evidence="2 3">ATCC 10792</strain>
    </source>
</reference>
<sequence>MRKVIMYCGIFIMILLSGCIRFGQDTTDTIYLIPEAYEGDLLVLYNVPGAELLPEEDGFRVVTFSADGTAVTSTADMKYGEVNDTYYTVNKEDKRTKLDESCIRVGSNGSTTENIGKENEHTFSYAKLEVTTSACSQSFSSYGREVSENQEHPVEKKLRELLVLVKEQYMKVKY</sequence>
<evidence type="ECO:0000259" key="1">
    <source>
        <dbReference type="Pfam" id="PF20862"/>
    </source>
</evidence>
<name>A0A1B1L5X3_BACTU</name>
<protein>
    <recommendedName>
        <fullName evidence="1">DUF6843 domain-containing protein</fullName>
    </recommendedName>
</protein>
<evidence type="ECO:0000313" key="2">
    <source>
        <dbReference type="EMBL" id="ARP57832.1"/>
    </source>
</evidence>
<accession>A0A1B1L5X3</accession>
<dbReference type="AlphaFoldDB" id="A0A1B1L5X3"/>
<gene>
    <name evidence="2" type="ORF">CAB88_12430</name>
</gene>
<dbReference type="PROSITE" id="PS51257">
    <property type="entry name" value="PROKAR_LIPOPROTEIN"/>
    <property type="match status" value="1"/>
</dbReference>
<keyword evidence="3" id="KW-1185">Reference proteome</keyword>
<dbReference type="InterPro" id="IPR049293">
    <property type="entry name" value="DUF6843"/>
</dbReference>
<dbReference type="RefSeq" id="WP_001233340.1">
    <property type="nucleotide sequence ID" value="NZ_CP015350.1"/>
</dbReference>
<dbReference type="EMBL" id="CP021061">
    <property type="protein sequence ID" value="ARP57832.1"/>
    <property type="molecule type" value="Genomic_DNA"/>
</dbReference>
<feature type="domain" description="DUF6843" evidence="1">
    <location>
        <begin position="26"/>
        <end position="139"/>
    </location>
</feature>
<dbReference type="Proteomes" id="UP000194143">
    <property type="component" value="Chromosome"/>
</dbReference>